<sequence length="155" mass="17816">MLTPPYQQTATHASVHPSPTPSPHSFPQPRPHHTTAYHSYPCHNNTHGHTTLPHHSLTHTIHHSYPHCQTRLTNINTPLPHHHIARQQHVPSHLPPTLPHHYNKPNLLLRPYIHPYHVFLPLPKLHLTPFTPNFHQKHAHCPLPTPHLTTSTFTP</sequence>
<gene>
    <name evidence="2" type="ORF">Pcinc_013108</name>
</gene>
<reference evidence="2" key="1">
    <citation type="submission" date="2023-10" db="EMBL/GenBank/DDBJ databases">
        <title>Genome assemblies of two species of porcelain crab, Petrolisthes cinctipes and Petrolisthes manimaculis (Anomura: Porcellanidae).</title>
        <authorList>
            <person name="Angst P."/>
        </authorList>
    </citation>
    <scope>NUCLEOTIDE SEQUENCE</scope>
    <source>
        <strain evidence="2">PB745_01</strain>
        <tissue evidence="2">Gill</tissue>
    </source>
</reference>
<feature type="region of interest" description="Disordered" evidence="1">
    <location>
        <begin position="1"/>
        <end position="42"/>
    </location>
</feature>
<dbReference type="AlphaFoldDB" id="A0AAE1KRX4"/>
<accession>A0AAE1KRX4</accession>
<dbReference type="Proteomes" id="UP001286313">
    <property type="component" value="Unassembled WGS sequence"/>
</dbReference>
<evidence type="ECO:0000256" key="1">
    <source>
        <dbReference type="SAM" id="MobiDB-lite"/>
    </source>
</evidence>
<evidence type="ECO:0000313" key="3">
    <source>
        <dbReference type="Proteomes" id="UP001286313"/>
    </source>
</evidence>
<comment type="caution">
    <text evidence="2">The sequence shown here is derived from an EMBL/GenBank/DDBJ whole genome shotgun (WGS) entry which is preliminary data.</text>
</comment>
<feature type="compositionally biased region" description="Pro residues" evidence="1">
    <location>
        <begin position="18"/>
        <end position="29"/>
    </location>
</feature>
<name>A0AAE1KRX4_PETCI</name>
<protein>
    <submittedName>
        <fullName evidence="2">Uncharacterized protein</fullName>
    </submittedName>
</protein>
<keyword evidence="3" id="KW-1185">Reference proteome</keyword>
<evidence type="ECO:0000313" key="2">
    <source>
        <dbReference type="EMBL" id="KAK3882519.1"/>
    </source>
</evidence>
<proteinExistence type="predicted"/>
<dbReference type="EMBL" id="JAWQEG010001086">
    <property type="protein sequence ID" value="KAK3882519.1"/>
    <property type="molecule type" value="Genomic_DNA"/>
</dbReference>
<organism evidence="2 3">
    <name type="scientific">Petrolisthes cinctipes</name>
    <name type="common">Flat porcelain crab</name>
    <dbReference type="NCBI Taxonomy" id="88211"/>
    <lineage>
        <taxon>Eukaryota</taxon>
        <taxon>Metazoa</taxon>
        <taxon>Ecdysozoa</taxon>
        <taxon>Arthropoda</taxon>
        <taxon>Crustacea</taxon>
        <taxon>Multicrustacea</taxon>
        <taxon>Malacostraca</taxon>
        <taxon>Eumalacostraca</taxon>
        <taxon>Eucarida</taxon>
        <taxon>Decapoda</taxon>
        <taxon>Pleocyemata</taxon>
        <taxon>Anomura</taxon>
        <taxon>Galatheoidea</taxon>
        <taxon>Porcellanidae</taxon>
        <taxon>Petrolisthes</taxon>
    </lineage>
</organism>
<feature type="compositionally biased region" description="Polar residues" evidence="1">
    <location>
        <begin position="1"/>
        <end position="11"/>
    </location>
</feature>